<comment type="pathway">
    <text evidence="4">Cofactor biosynthesis; riboflavin biosynthesis; 5-amino-6-(D-ribitylamino)uracil from GTP: step 1/4.</text>
</comment>
<dbReference type="InterPro" id="IPR000926">
    <property type="entry name" value="RibA"/>
</dbReference>
<evidence type="ECO:0000256" key="1">
    <source>
        <dbReference type="ARBA" id="ARBA00001936"/>
    </source>
</evidence>
<dbReference type="HAMAP" id="MF_00179">
    <property type="entry name" value="RibA"/>
    <property type="match status" value="1"/>
</dbReference>
<evidence type="ECO:0000256" key="14">
    <source>
        <dbReference type="ARBA" id="ARBA00023211"/>
    </source>
</evidence>
<dbReference type="CDD" id="cd00641">
    <property type="entry name" value="GTP_cyclohydro2"/>
    <property type="match status" value="1"/>
</dbReference>
<keyword evidence="14" id="KW-0464">Manganese</keyword>
<name>A0A6J6SVL1_9ZZZZ</name>
<evidence type="ECO:0000256" key="8">
    <source>
        <dbReference type="ARBA" id="ARBA00022723"/>
    </source>
</evidence>
<protein>
    <recommendedName>
        <fullName evidence="6">GTP cyclohydrolase II</fullName>
        <ecNumber evidence="6">3.5.4.25</ecNumber>
    </recommendedName>
</protein>
<keyword evidence="10" id="KW-0378">Hydrolase</keyword>
<dbReference type="SUPFAM" id="SSF55821">
    <property type="entry name" value="YrdC/RibB"/>
    <property type="match status" value="1"/>
</dbReference>
<organism evidence="19">
    <name type="scientific">freshwater metagenome</name>
    <dbReference type="NCBI Taxonomy" id="449393"/>
    <lineage>
        <taxon>unclassified sequences</taxon>
        <taxon>metagenomes</taxon>
        <taxon>ecological metagenomes</taxon>
    </lineage>
</organism>
<dbReference type="PANTHER" id="PTHR21327:SF18">
    <property type="entry name" value="3,4-DIHYDROXY-2-BUTANONE 4-PHOSPHATE SYNTHASE"/>
    <property type="match status" value="1"/>
</dbReference>
<evidence type="ECO:0000313" key="19">
    <source>
        <dbReference type="EMBL" id="CAB4738763.1"/>
    </source>
</evidence>
<accession>A0A6J6SVL1</accession>
<dbReference type="GO" id="GO:0009231">
    <property type="term" value="P:riboflavin biosynthetic process"/>
    <property type="evidence" value="ECO:0007669"/>
    <property type="project" value="UniProtKB-UniPathway"/>
</dbReference>
<dbReference type="HAMAP" id="MF_00180">
    <property type="entry name" value="RibB"/>
    <property type="match status" value="1"/>
</dbReference>
<dbReference type="HAMAP" id="MF_01283">
    <property type="entry name" value="RibBA"/>
    <property type="match status" value="1"/>
</dbReference>
<dbReference type="FunFam" id="3.40.50.10990:FF:000001">
    <property type="entry name" value="Riboflavin biosynthesis protein RibBA"/>
    <property type="match status" value="1"/>
</dbReference>
<dbReference type="FunFam" id="3.90.870.10:FF:000001">
    <property type="entry name" value="Riboflavin biosynthesis protein RibBA"/>
    <property type="match status" value="1"/>
</dbReference>
<dbReference type="InterPro" id="IPR017945">
    <property type="entry name" value="DHBP_synth_RibB-like_a/b_dom"/>
</dbReference>
<comment type="similarity">
    <text evidence="5">In the N-terminal section; belongs to the DHBP synthase family.</text>
</comment>
<comment type="cofactor">
    <cofactor evidence="2">
        <name>Mg(2+)</name>
        <dbReference type="ChEBI" id="CHEBI:18420"/>
    </cofactor>
</comment>
<evidence type="ECO:0000256" key="10">
    <source>
        <dbReference type="ARBA" id="ARBA00022801"/>
    </source>
</evidence>
<dbReference type="NCBIfam" id="TIGR00506">
    <property type="entry name" value="ribB"/>
    <property type="match status" value="1"/>
</dbReference>
<dbReference type="Gene3D" id="3.40.50.10990">
    <property type="entry name" value="GTP cyclohydrolase II"/>
    <property type="match status" value="1"/>
</dbReference>
<dbReference type="NCBIfam" id="NF006803">
    <property type="entry name" value="PRK09311.1"/>
    <property type="match status" value="1"/>
</dbReference>
<evidence type="ECO:0000256" key="15">
    <source>
        <dbReference type="ARBA" id="ARBA00023239"/>
    </source>
</evidence>
<dbReference type="EMBL" id="CAEZYR010000028">
    <property type="protein sequence ID" value="CAB4738763.1"/>
    <property type="molecule type" value="Genomic_DNA"/>
</dbReference>
<evidence type="ECO:0000256" key="5">
    <source>
        <dbReference type="ARBA" id="ARBA00005520"/>
    </source>
</evidence>
<dbReference type="PIRSF" id="PIRSF001259">
    <property type="entry name" value="RibA"/>
    <property type="match status" value="1"/>
</dbReference>
<dbReference type="GO" id="GO:0046872">
    <property type="term" value="F:metal ion binding"/>
    <property type="evidence" value="ECO:0007669"/>
    <property type="project" value="UniProtKB-KW"/>
</dbReference>
<sequence>MTEMARFRAGALRVEAAVTAIAQGEFVVVADDHDRENEGDLIIAADAVTAEKIAFMVRHTSGLICVGITNERADELQLPLMVAQNTEAMGTAFTVSIDFLAGNSTGISAADRARTILALGDPGVRPEEFSRPGHIFPLRARLGGVLRRPGHTEASVDLARLARRYPAGALCEIVNEDGSMARGADLTEFAERHGLVYVTVSDLVAYRRRFEPLIEPVGIARIPTRHGDFKAHAYRSVLDNVEHVAFVRGTIVGSENVLVRVHSECLTGDVIGSLRCDCGPQLDAAMALIAEEGTGVVVYLRGQEGRGIGLGHKLRAYELQDLGHDTVDANIALGLPVDSRDYGVGAQILSDLGVTTLRLLTNNPAKYSGLASYGLEITARVSIEIEPNPENARYLETKRERMGHVLQVHEGGANPKEANG</sequence>
<comment type="cofactor">
    <cofactor evidence="3">
        <name>Zn(2+)</name>
        <dbReference type="ChEBI" id="CHEBI:29105"/>
    </cofactor>
</comment>
<keyword evidence="12" id="KW-0460">Magnesium</keyword>
<dbReference type="Pfam" id="PF00925">
    <property type="entry name" value="GTP_cyclohydro2"/>
    <property type="match status" value="1"/>
</dbReference>
<evidence type="ECO:0000256" key="7">
    <source>
        <dbReference type="ARBA" id="ARBA00022619"/>
    </source>
</evidence>
<dbReference type="Gene3D" id="3.90.870.10">
    <property type="entry name" value="DHBP synthase"/>
    <property type="match status" value="1"/>
</dbReference>
<evidence type="ECO:0000256" key="16">
    <source>
        <dbReference type="ARBA" id="ARBA00023268"/>
    </source>
</evidence>
<evidence type="ECO:0000256" key="3">
    <source>
        <dbReference type="ARBA" id="ARBA00001947"/>
    </source>
</evidence>
<evidence type="ECO:0000256" key="17">
    <source>
        <dbReference type="ARBA" id="ARBA00049295"/>
    </source>
</evidence>
<feature type="domain" description="GTP cyclohydrolase II" evidence="18">
    <location>
        <begin position="220"/>
        <end position="381"/>
    </location>
</feature>
<keyword evidence="9" id="KW-0547">Nucleotide-binding</keyword>
<dbReference type="InterPro" id="IPR000422">
    <property type="entry name" value="DHBP_synthase_RibB"/>
</dbReference>
<dbReference type="GO" id="GO:0008686">
    <property type="term" value="F:3,4-dihydroxy-2-butanone-4-phosphate synthase activity"/>
    <property type="evidence" value="ECO:0007669"/>
    <property type="project" value="InterPro"/>
</dbReference>
<dbReference type="GO" id="GO:0005829">
    <property type="term" value="C:cytosol"/>
    <property type="evidence" value="ECO:0007669"/>
    <property type="project" value="TreeGrafter"/>
</dbReference>
<evidence type="ECO:0000256" key="9">
    <source>
        <dbReference type="ARBA" id="ARBA00022741"/>
    </source>
</evidence>
<evidence type="ECO:0000256" key="11">
    <source>
        <dbReference type="ARBA" id="ARBA00022833"/>
    </source>
</evidence>
<dbReference type="NCBIfam" id="TIGR00505">
    <property type="entry name" value="ribA"/>
    <property type="match status" value="1"/>
</dbReference>
<dbReference type="EMBL" id="CAFABA010000067">
    <property type="protein sequence ID" value="CAB4832632.1"/>
    <property type="molecule type" value="Genomic_DNA"/>
</dbReference>
<evidence type="ECO:0000256" key="2">
    <source>
        <dbReference type="ARBA" id="ARBA00001946"/>
    </source>
</evidence>
<dbReference type="UniPathway" id="UPA00275">
    <property type="reaction ID" value="UER00400"/>
</dbReference>
<evidence type="ECO:0000256" key="6">
    <source>
        <dbReference type="ARBA" id="ARBA00012762"/>
    </source>
</evidence>
<dbReference type="InterPro" id="IPR036144">
    <property type="entry name" value="RibA-like_sf"/>
</dbReference>
<dbReference type="GO" id="GO:0003935">
    <property type="term" value="F:GTP cyclohydrolase II activity"/>
    <property type="evidence" value="ECO:0007669"/>
    <property type="project" value="UniProtKB-EC"/>
</dbReference>
<comment type="catalytic activity">
    <reaction evidence="17">
        <text>GTP + 4 H2O = 2,5-diamino-6-hydroxy-4-(5-phosphoribosylamino)-pyrimidine + formate + 2 phosphate + 3 H(+)</text>
        <dbReference type="Rhea" id="RHEA:23704"/>
        <dbReference type="ChEBI" id="CHEBI:15377"/>
        <dbReference type="ChEBI" id="CHEBI:15378"/>
        <dbReference type="ChEBI" id="CHEBI:15740"/>
        <dbReference type="ChEBI" id="CHEBI:37565"/>
        <dbReference type="ChEBI" id="CHEBI:43474"/>
        <dbReference type="ChEBI" id="CHEBI:58614"/>
        <dbReference type="EC" id="3.5.4.25"/>
    </reaction>
</comment>
<keyword evidence="16" id="KW-0511">Multifunctional enzyme</keyword>
<dbReference type="NCBIfam" id="NF001591">
    <property type="entry name" value="PRK00393.1"/>
    <property type="match status" value="1"/>
</dbReference>
<dbReference type="AlphaFoldDB" id="A0A6J6SVL1"/>
<keyword evidence="15" id="KW-0456">Lyase</keyword>
<keyword evidence="7" id="KW-0686">Riboflavin biosynthesis</keyword>
<keyword evidence="11" id="KW-0862">Zinc</keyword>
<evidence type="ECO:0000256" key="13">
    <source>
        <dbReference type="ARBA" id="ARBA00023134"/>
    </source>
</evidence>
<keyword evidence="8" id="KW-0479">Metal-binding</keyword>
<evidence type="ECO:0000256" key="4">
    <source>
        <dbReference type="ARBA" id="ARBA00004853"/>
    </source>
</evidence>
<gene>
    <name evidence="19" type="ORF">UFOPK2754_01013</name>
    <name evidence="20" type="ORF">UFOPK3139_01678</name>
</gene>
<evidence type="ECO:0000313" key="20">
    <source>
        <dbReference type="EMBL" id="CAB4832632.1"/>
    </source>
</evidence>
<dbReference type="PANTHER" id="PTHR21327">
    <property type="entry name" value="GTP CYCLOHYDROLASE II-RELATED"/>
    <property type="match status" value="1"/>
</dbReference>
<dbReference type="GO" id="GO:0005525">
    <property type="term" value="F:GTP binding"/>
    <property type="evidence" value="ECO:0007669"/>
    <property type="project" value="UniProtKB-KW"/>
</dbReference>
<keyword evidence="13" id="KW-0342">GTP-binding</keyword>
<dbReference type="InterPro" id="IPR016299">
    <property type="entry name" value="Riboflavin_synth_RibBA"/>
</dbReference>
<dbReference type="EC" id="3.5.4.25" evidence="6"/>
<evidence type="ECO:0000259" key="18">
    <source>
        <dbReference type="Pfam" id="PF00925"/>
    </source>
</evidence>
<dbReference type="InterPro" id="IPR032677">
    <property type="entry name" value="GTP_cyclohydro_II"/>
</dbReference>
<reference evidence="19" key="1">
    <citation type="submission" date="2020-05" db="EMBL/GenBank/DDBJ databases">
        <authorList>
            <person name="Chiriac C."/>
            <person name="Salcher M."/>
            <person name="Ghai R."/>
            <person name="Kavagutti S V."/>
        </authorList>
    </citation>
    <scope>NUCLEOTIDE SEQUENCE</scope>
</reference>
<evidence type="ECO:0000256" key="12">
    <source>
        <dbReference type="ARBA" id="ARBA00022842"/>
    </source>
</evidence>
<dbReference type="Pfam" id="PF00926">
    <property type="entry name" value="DHBP_synthase"/>
    <property type="match status" value="1"/>
</dbReference>
<proteinExistence type="inferred from homology"/>
<dbReference type="SUPFAM" id="SSF142695">
    <property type="entry name" value="RibA-like"/>
    <property type="match status" value="1"/>
</dbReference>
<comment type="cofactor">
    <cofactor evidence="1">
        <name>Mn(2+)</name>
        <dbReference type="ChEBI" id="CHEBI:29035"/>
    </cofactor>
</comment>